<name>A0AAW5QVF7_9HYPH</name>
<proteinExistence type="predicted"/>
<reference evidence="3 4" key="1">
    <citation type="submission" date="2022-04" db="EMBL/GenBank/DDBJ databases">
        <authorList>
            <person name="Ye Y.-Q."/>
            <person name="Du Z.-J."/>
        </authorList>
    </citation>
    <scope>NUCLEOTIDE SEQUENCE [LARGE SCALE GENOMIC DNA]</scope>
    <source>
        <strain evidence="3 4">A6E488</strain>
    </source>
</reference>
<keyword evidence="4" id="KW-1185">Reference proteome</keyword>
<protein>
    <submittedName>
        <fullName evidence="3">Uncharacterized protein</fullName>
    </submittedName>
</protein>
<comment type="caution">
    <text evidence="3">The sequence shown here is derived from an EMBL/GenBank/DDBJ whole genome shotgun (WGS) entry which is preliminary data.</text>
</comment>
<organism evidence="3 4">
    <name type="scientific">Microbaculum marinisediminis</name>
    <dbReference type="NCBI Taxonomy" id="2931392"/>
    <lineage>
        <taxon>Bacteria</taxon>
        <taxon>Pseudomonadati</taxon>
        <taxon>Pseudomonadota</taxon>
        <taxon>Alphaproteobacteria</taxon>
        <taxon>Hyphomicrobiales</taxon>
        <taxon>Tepidamorphaceae</taxon>
        <taxon>Microbaculum</taxon>
    </lineage>
</organism>
<evidence type="ECO:0000313" key="4">
    <source>
        <dbReference type="Proteomes" id="UP001320898"/>
    </source>
</evidence>
<feature type="region of interest" description="Disordered" evidence="1">
    <location>
        <begin position="1"/>
        <end position="28"/>
    </location>
</feature>
<keyword evidence="2" id="KW-0812">Transmembrane</keyword>
<feature type="region of interest" description="Disordered" evidence="1">
    <location>
        <begin position="145"/>
        <end position="167"/>
    </location>
</feature>
<dbReference type="RefSeq" id="WP_261615473.1">
    <property type="nucleotide sequence ID" value="NZ_JALIDZ010000003.1"/>
</dbReference>
<evidence type="ECO:0000256" key="1">
    <source>
        <dbReference type="SAM" id="MobiDB-lite"/>
    </source>
</evidence>
<keyword evidence="2" id="KW-1133">Transmembrane helix</keyword>
<gene>
    <name evidence="3" type="ORF">MUB46_08605</name>
</gene>
<sequence>MSEKMIIEEVPEPHKRESRLREALSRARQQEAERSDVIVDLREAELARLELLQDALSEVFDEIPEDTDLLECSLVPSTPPRLWVDVLGHVMMGRDKRTYRFLKDTRHGRQVILETTKLDEMAGRVTDYVAHRLLERERALESDADGKTVVRLGETETPAGPDEPSRRSGAVWGTVIFTFLVGAFAGAAGLFLAGLLLTAP</sequence>
<accession>A0AAW5QVF7</accession>
<feature type="transmembrane region" description="Helical" evidence="2">
    <location>
        <begin position="170"/>
        <end position="197"/>
    </location>
</feature>
<evidence type="ECO:0000256" key="2">
    <source>
        <dbReference type="SAM" id="Phobius"/>
    </source>
</evidence>
<keyword evidence="2" id="KW-0472">Membrane</keyword>
<evidence type="ECO:0000313" key="3">
    <source>
        <dbReference type="EMBL" id="MCT8971910.1"/>
    </source>
</evidence>
<dbReference type="Proteomes" id="UP001320898">
    <property type="component" value="Unassembled WGS sequence"/>
</dbReference>
<dbReference type="AlphaFoldDB" id="A0AAW5QVF7"/>
<dbReference type="EMBL" id="JALIDZ010000003">
    <property type="protein sequence ID" value="MCT8971910.1"/>
    <property type="molecule type" value="Genomic_DNA"/>
</dbReference>